<dbReference type="PROSITE" id="PS51462">
    <property type="entry name" value="NUDIX"/>
    <property type="match status" value="1"/>
</dbReference>
<dbReference type="InterPro" id="IPR000086">
    <property type="entry name" value="NUDIX_hydrolase_dom"/>
</dbReference>
<dbReference type="Proteomes" id="UP001589894">
    <property type="component" value="Unassembled WGS sequence"/>
</dbReference>
<sequence length="183" mass="19943">MGEQDWPGRFPRLFTEAHVGYADCRVRFTTEPVPAELVSRMHVVPVTADGRMLVCRSAQGWRFLPGGTREPGESVPQLVARELREEAGARLLDGPRYLGAFVADSARPGPFRPHLPHPRSYWAYGVARVCRDGPPVNPPDGERVVEVLALRPQEAAAYLDGHDPVDGDVVRLAAAMGLLAGDG</sequence>
<dbReference type="EMBL" id="JBHLUE010000012">
    <property type="protein sequence ID" value="MFC0565831.1"/>
    <property type="molecule type" value="Genomic_DNA"/>
</dbReference>
<evidence type="ECO:0000313" key="2">
    <source>
        <dbReference type="EMBL" id="MFC0565831.1"/>
    </source>
</evidence>
<accession>A0ABV6NYH3</accession>
<comment type="caution">
    <text evidence="2">The sequence shown here is derived from an EMBL/GenBank/DDBJ whole genome shotgun (WGS) entry which is preliminary data.</text>
</comment>
<evidence type="ECO:0000259" key="1">
    <source>
        <dbReference type="PROSITE" id="PS51462"/>
    </source>
</evidence>
<organism evidence="2 3">
    <name type="scientific">Plantactinospora siamensis</name>
    <dbReference type="NCBI Taxonomy" id="555372"/>
    <lineage>
        <taxon>Bacteria</taxon>
        <taxon>Bacillati</taxon>
        <taxon>Actinomycetota</taxon>
        <taxon>Actinomycetes</taxon>
        <taxon>Micromonosporales</taxon>
        <taxon>Micromonosporaceae</taxon>
        <taxon>Plantactinospora</taxon>
    </lineage>
</organism>
<protein>
    <submittedName>
        <fullName evidence="2">NUDIX hydrolase</fullName>
    </submittedName>
</protein>
<name>A0ABV6NYH3_9ACTN</name>
<keyword evidence="2" id="KW-0378">Hydrolase</keyword>
<dbReference type="GO" id="GO:0016787">
    <property type="term" value="F:hydrolase activity"/>
    <property type="evidence" value="ECO:0007669"/>
    <property type="project" value="UniProtKB-KW"/>
</dbReference>
<dbReference type="Gene3D" id="3.90.79.10">
    <property type="entry name" value="Nucleoside Triphosphate Pyrophosphohydrolase"/>
    <property type="match status" value="1"/>
</dbReference>
<feature type="domain" description="Nudix hydrolase" evidence="1">
    <location>
        <begin position="36"/>
        <end position="172"/>
    </location>
</feature>
<dbReference type="Pfam" id="PF00293">
    <property type="entry name" value="NUDIX"/>
    <property type="match status" value="1"/>
</dbReference>
<gene>
    <name evidence="2" type="ORF">ACFFHU_17030</name>
</gene>
<dbReference type="InterPro" id="IPR015797">
    <property type="entry name" value="NUDIX_hydrolase-like_dom_sf"/>
</dbReference>
<keyword evidence="3" id="KW-1185">Reference proteome</keyword>
<dbReference type="RefSeq" id="WP_377340061.1">
    <property type="nucleotide sequence ID" value="NZ_JBHLUE010000012.1"/>
</dbReference>
<proteinExistence type="predicted"/>
<evidence type="ECO:0000313" key="3">
    <source>
        <dbReference type="Proteomes" id="UP001589894"/>
    </source>
</evidence>
<dbReference type="SUPFAM" id="SSF55811">
    <property type="entry name" value="Nudix"/>
    <property type="match status" value="1"/>
</dbReference>
<reference evidence="2 3" key="1">
    <citation type="submission" date="2024-09" db="EMBL/GenBank/DDBJ databases">
        <authorList>
            <person name="Sun Q."/>
            <person name="Mori K."/>
        </authorList>
    </citation>
    <scope>NUCLEOTIDE SEQUENCE [LARGE SCALE GENOMIC DNA]</scope>
    <source>
        <strain evidence="2 3">TBRC 2205</strain>
    </source>
</reference>